<dbReference type="EMBL" id="BAAFSV010000004">
    <property type="protein sequence ID" value="GAB1317120.1"/>
    <property type="molecule type" value="Genomic_DNA"/>
</dbReference>
<sequence length="456" mass="50209">MDQTLSEQLRTGTGTSSGRQQPSSPPPPTSLLESLPTDVLVMIMSAARSTADLHSLIRASLALYKVFLSAKRGVLISIVARDLGPALRDGVAATLIIPTRIESRAATYAKECECAIQRYEALPRGGGGLALTRGLSTDAVVALVRTNSSVQFLIDELAASRLPALGRIHPDAASPLTANERQHLAQALLRHQVLARLGGGHPRPHETAVIHRFFGLSSPWEMHQLADVHGFLCEMTSRAFVCCEEPWRPSRANASLGEEKDAALGDLGVLHRKLVAERARMAADPSLVVVAEAHRRVPPGGMAVPARFNFLIAGPLPAQKGSDRVAEGYRELRDELYRREDAMPLLLVAEEDDADADAPPFAWVDAHHGINCQRWGWHARREVMPVGQADTTARQRIWMQQKLELWRWLGFVFWDRGRVELLKTRLPEYATGWLTVAPPPDGECKLSEKVRLPRRG</sequence>
<comment type="caution">
    <text evidence="2">The sequence shown here is derived from an EMBL/GenBank/DDBJ whole genome shotgun (WGS) entry which is preliminary data.</text>
</comment>
<keyword evidence="3" id="KW-1185">Reference proteome</keyword>
<dbReference type="GeneID" id="98178073"/>
<evidence type="ECO:0000256" key="1">
    <source>
        <dbReference type="SAM" id="MobiDB-lite"/>
    </source>
</evidence>
<name>A0ABQ0GH84_9PEZI</name>
<dbReference type="Proteomes" id="UP001628179">
    <property type="component" value="Unassembled WGS sequence"/>
</dbReference>
<accession>A0ABQ0GH84</accession>
<feature type="compositionally biased region" description="Low complexity" evidence="1">
    <location>
        <begin position="8"/>
        <end position="22"/>
    </location>
</feature>
<evidence type="ECO:0000313" key="2">
    <source>
        <dbReference type="EMBL" id="GAB1317120.1"/>
    </source>
</evidence>
<feature type="region of interest" description="Disordered" evidence="1">
    <location>
        <begin position="1"/>
        <end position="31"/>
    </location>
</feature>
<organism evidence="2 3">
    <name type="scientific">Madurella fahalii</name>
    <dbReference type="NCBI Taxonomy" id="1157608"/>
    <lineage>
        <taxon>Eukaryota</taxon>
        <taxon>Fungi</taxon>
        <taxon>Dikarya</taxon>
        <taxon>Ascomycota</taxon>
        <taxon>Pezizomycotina</taxon>
        <taxon>Sordariomycetes</taxon>
        <taxon>Sordariomycetidae</taxon>
        <taxon>Sordariales</taxon>
        <taxon>Sordariales incertae sedis</taxon>
        <taxon>Madurella</taxon>
    </lineage>
</organism>
<evidence type="ECO:0000313" key="3">
    <source>
        <dbReference type="Proteomes" id="UP001628179"/>
    </source>
</evidence>
<dbReference type="RefSeq" id="XP_070918851.1">
    <property type="nucleotide sequence ID" value="XM_071062750.1"/>
</dbReference>
<proteinExistence type="predicted"/>
<reference evidence="2 3" key="1">
    <citation type="submission" date="2024-09" db="EMBL/GenBank/DDBJ databases">
        <title>Itraconazole resistance in Madurella fahalii resulting from another homologue of gene encoding cytochrome P450 14-alpha sterol demethylase (CYP51).</title>
        <authorList>
            <person name="Yoshioka I."/>
            <person name="Fahal A.H."/>
            <person name="Kaneko S."/>
            <person name="Yaguchi T."/>
        </authorList>
    </citation>
    <scope>NUCLEOTIDE SEQUENCE [LARGE SCALE GENOMIC DNA]</scope>
    <source>
        <strain evidence="2 3">IFM 68171</strain>
    </source>
</reference>
<gene>
    <name evidence="2" type="ORF">MFIFM68171_07330</name>
</gene>
<protein>
    <submittedName>
        <fullName evidence="2">F-box domain-containing protein</fullName>
    </submittedName>
</protein>